<gene>
    <name evidence="6" type="primary">metH_3</name>
    <name evidence="6" type="ORF">SPSIL_001580</name>
</gene>
<keyword evidence="7" id="KW-1185">Reference proteome</keyword>
<dbReference type="NCBIfam" id="TIGR02370">
    <property type="entry name" value="pyl_corrinoid"/>
    <property type="match status" value="1"/>
</dbReference>
<organism evidence="6 7">
    <name type="scientific">Sporomusa silvacetica DSM 10669</name>
    <dbReference type="NCBI Taxonomy" id="1123289"/>
    <lineage>
        <taxon>Bacteria</taxon>
        <taxon>Bacillati</taxon>
        <taxon>Bacillota</taxon>
        <taxon>Negativicutes</taxon>
        <taxon>Selenomonadales</taxon>
        <taxon>Sporomusaceae</taxon>
        <taxon>Sporomusa</taxon>
    </lineage>
</organism>
<evidence type="ECO:0000313" key="6">
    <source>
        <dbReference type="EMBL" id="XFO64068.1"/>
    </source>
</evidence>
<dbReference type="CDD" id="cd02070">
    <property type="entry name" value="corrinoid_protein_B12-BD"/>
    <property type="match status" value="1"/>
</dbReference>
<proteinExistence type="inferred from homology"/>
<evidence type="ECO:0000256" key="3">
    <source>
        <dbReference type="ARBA" id="ARBA00023285"/>
    </source>
</evidence>
<feature type="domain" description="B12-binding N-terminal" evidence="5">
    <location>
        <begin position="1"/>
        <end position="91"/>
    </location>
</feature>
<accession>A0ABZ3IFE5</accession>
<dbReference type="InterPro" id="IPR036724">
    <property type="entry name" value="Cobalamin-bd_sf"/>
</dbReference>
<dbReference type="RefSeq" id="WP_094605419.1">
    <property type="nucleotide sequence ID" value="NZ_CP155573.1"/>
</dbReference>
<dbReference type="InterPro" id="IPR012741">
    <property type="entry name" value="Corrinoid_p"/>
</dbReference>
<keyword evidence="6" id="KW-0808">Transferase</keyword>
<dbReference type="PANTHER" id="PTHR45833">
    <property type="entry name" value="METHIONINE SYNTHASE"/>
    <property type="match status" value="1"/>
</dbReference>
<dbReference type="GO" id="GO:0008705">
    <property type="term" value="F:methionine synthase activity"/>
    <property type="evidence" value="ECO:0007669"/>
    <property type="project" value="UniProtKB-EC"/>
</dbReference>
<dbReference type="PROSITE" id="PS51332">
    <property type="entry name" value="B12_BINDING"/>
    <property type="match status" value="1"/>
</dbReference>
<dbReference type="InterPro" id="IPR006158">
    <property type="entry name" value="Cobalamin-bd"/>
</dbReference>
<dbReference type="Gene3D" id="1.10.1240.10">
    <property type="entry name" value="Methionine synthase domain"/>
    <property type="match status" value="1"/>
</dbReference>
<dbReference type="EC" id="2.1.1.13" evidence="6"/>
<dbReference type="SUPFAM" id="SSF52242">
    <property type="entry name" value="Cobalamin (vitamin B12)-binding domain"/>
    <property type="match status" value="1"/>
</dbReference>
<dbReference type="PANTHER" id="PTHR45833:SF1">
    <property type="entry name" value="METHIONINE SYNTHASE"/>
    <property type="match status" value="1"/>
</dbReference>
<dbReference type="GO" id="GO:0032259">
    <property type="term" value="P:methylation"/>
    <property type="evidence" value="ECO:0007669"/>
    <property type="project" value="UniProtKB-KW"/>
</dbReference>
<dbReference type="EMBL" id="CP155573">
    <property type="protein sequence ID" value="XFO64068.1"/>
    <property type="molecule type" value="Genomic_DNA"/>
</dbReference>
<evidence type="ECO:0000259" key="4">
    <source>
        <dbReference type="PROSITE" id="PS51332"/>
    </source>
</evidence>
<sequence length="221" mass="23671">MSRRKILEKLRRAVEEMETSLAEKAAKEAVAGGIDPIVAINEGLAVGMKTVSDLFDEGEVFVPHLLVAAEAFETGVAILTESMPPEARTQSSQGKVLIHTVQGDIHDIGKNIVKTMLSASGFEVFDLGRDVPVAAVVTKAQELQVDIIVGAALMTTTMPAQRELIKCLQEEGIRQQFKIIFGGAPVSSEWVKRIGADGYAESASAAIEVARVLMAEKRAKG</sequence>
<keyword evidence="3" id="KW-0170">Cobalt</keyword>
<dbReference type="Pfam" id="PF02607">
    <property type="entry name" value="B12-binding_2"/>
    <property type="match status" value="1"/>
</dbReference>
<dbReference type="InterPro" id="IPR003759">
    <property type="entry name" value="Cbl-bd_cap"/>
</dbReference>
<protein>
    <submittedName>
        <fullName evidence="6">Methionine synthase</fullName>
        <ecNumber evidence="6">2.1.1.13</ecNumber>
    </submittedName>
</protein>
<name>A0ABZ3IFE5_9FIRM</name>
<evidence type="ECO:0000256" key="1">
    <source>
        <dbReference type="ARBA" id="ARBA00010854"/>
    </source>
</evidence>
<dbReference type="InterPro" id="IPR050554">
    <property type="entry name" value="Met_Synthase/Corrinoid"/>
</dbReference>
<dbReference type="Pfam" id="PF02310">
    <property type="entry name" value="B12-binding"/>
    <property type="match status" value="1"/>
</dbReference>
<dbReference type="Proteomes" id="UP000216752">
    <property type="component" value="Chromosome"/>
</dbReference>
<dbReference type="Gene3D" id="3.40.50.280">
    <property type="entry name" value="Cobalamin-binding domain"/>
    <property type="match status" value="1"/>
</dbReference>
<evidence type="ECO:0000259" key="5">
    <source>
        <dbReference type="PROSITE" id="PS51337"/>
    </source>
</evidence>
<feature type="domain" description="B12-binding" evidence="4">
    <location>
        <begin position="93"/>
        <end position="221"/>
    </location>
</feature>
<comment type="similarity">
    <text evidence="1">Belongs to the methylamine corrinoid protein family.</text>
</comment>
<evidence type="ECO:0000313" key="7">
    <source>
        <dbReference type="Proteomes" id="UP000216752"/>
    </source>
</evidence>
<evidence type="ECO:0000256" key="2">
    <source>
        <dbReference type="ARBA" id="ARBA00022723"/>
    </source>
</evidence>
<keyword evidence="2" id="KW-0479">Metal-binding</keyword>
<dbReference type="PROSITE" id="PS51337">
    <property type="entry name" value="B12_BINDING_NTER"/>
    <property type="match status" value="1"/>
</dbReference>
<reference evidence="6" key="1">
    <citation type="submission" date="2024-05" db="EMBL/GenBank/DDBJ databases">
        <title>Isolation and characterization of Sporomusa carbonis sp. nov., a carboxydotrophic hydrogenogen in the genus of Sporomusa isolated from a charcoal burning pile.</title>
        <authorList>
            <person name="Boeer T."/>
            <person name="Rosenbaum F."/>
            <person name="Eysell L."/>
            <person name="Mueller V."/>
            <person name="Daniel R."/>
            <person name="Poehlein A."/>
        </authorList>
    </citation>
    <scope>NUCLEOTIDE SEQUENCE [LARGE SCALE GENOMIC DNA]</scope>
    <source>
        <strain evidence="6">DSM 10669</strain>
    </source>
</reference>
<dbReference type="SMART" id="SM01018">
    <property type="entry name" value="B12-binding_2"/>
    <property type="match status" value="1"/>
</dbReference>
<dbReference type="SUPFAM" id="SSF47644">
    <property type="entry name" value="Methionine synthase domain"/>
    <property type="match status" value="1"/>
</dbReference>
<keyword evidence="6" id="KW-0489">Methyltransferase</keyword>
<dbReference type="InterPro" id="IPR036594">
    <property type="entry name" value="Meth_synthase_dom"/>
</dbReference>